<dbReference type="Pfam" id="PF01966">
    <property type="entry name" value="HD"/>
    <property type="match status" value="1"/>
</dbReference>
<sequence>MFKNIYKCLKQQLLFNKKKITLFKKIVFYEKNCFFLNFFKYKTNNLYKKNIFFLENISNISFSTARYFLIKFFKKEKKKIFNSNIEIIFKTKKKQMHFLAKKIIIQSIQKLATSFSIENSISLLNLDSLKMKGKLIGKNGENLRFLENLTGVEIIIDENPEYILLSSFNPIRREIAKLAIVQLIFHGRINPSRIEEMVFYSEKKILNKIFKIGKKSLIEMGIRIIHPELIKMVGTMKFRSSYGQNLLEHSREVANLASILSSEIGLNVKFAKRAGLLHDIGKVSDIESELSHALLGMNLAKKFGEHPYIWNSIGSHHDEIEMKSFLSPIIQISDTISSSRPGIRRKNYEFFLKRLNEIENLAMNFNVVKKAFALQSGKELRVIVESEKIDEKKLSQFSCDLLKKIKTEIKFPGELKITIIRENQVINLT</sequence>
<dbReference type="SUPFAM" id="SSF109604">
    <property type="entry name" value="HD-domain/PDEase-like"/>
    <property type="match status" value="1"/>
</dbReference>
<keyword evidence="5 9" id="KW-0378">Hydrolase</keyword>
<dbReference type="HOGENOM" id="CLU_028328_0_0_10"/>
<dbReference type="InterPro" id="IPR004088">
    <property type="entry name" value="KH_dom_type_1"/>
</dbReference>
<dbReference type="InterPro" id="IPR017705">
    <property type="entry name" value="Ribonuclease_Y"/>
</dbReference>
<evidence type="ECO:0000256" key="4">
    <source>
        <dbReference type="ARBA" id="ARBA00022759"/>
    </source>
</evidence>
<evidence type="ECO:0000259" key="10">
    <source>
        <dbReference type="PROSITE" id="PS51831"/>
    </source>
</evidence>
<dbReference type="FunFam" id="1.10.3210.10:FF:000013">
    <property type="entry name" value="Ribonuclease Y"/>
    <property type="match status" value="1"/>
</dbReference>
<accession>C7LK60</accession>
<dbReference type="InterPro" id="IPR003607">
    <property type="entry name" value="HD/PDEase_dom"/>
</dbReference>
<dbReference type="PROSITE" id="PS51831">
    <property type="entry name" value="HD"/>
    <property type="match status" value="1"/>
</dbReference>
<dbReference type="PANTHER" id="PTHR35795:SF1">
    <property type="entry name" value="BIS(5'-NUCLEOSYL)-TETRAPHOSPHATASE, SYMMETRICAL"/>
    <property type="match status" value="1"/>
</dbReference>
<evidence type="ECO:0000256" key="2">
    <source>
        <dbReference type="ARBA" id="ARBA00022692"/>
    </source>
</evidence>
<dbReference type="GO" id="GO:0006402">
    <property type="term" value="P:mRNA catabolic process"/>
    <property type="evidence" value="ECO:0007669"/>
    <property type="project" value="UniProtKB-UniRule"/>
</dbReference>
<dbReference type="PROSITE" id="PS50084">
    <property type="entry name" value="KH_TYPE_1"/>
    <property type="match status" value="1"/>
</dbReference>
<evidence type="ECO:0000313" key="11">
    <source>
        <dbReference type="EMBL" id="ACU52822.1"/>
    </source>
</evidence>
<dbReference type="KEGG" id="sms:SMDSEM_107"/>
<dbReference type="SUPFAM" id="SSF54791">
    <property type="entry name" value="Eukaryotic type KH-domain (KH-domain type I)"/>
    <property type="match status" value="1"/>
</dbReference>
<dbReference type="CDD" id="cd22431">
    <property type="entry name" value="KH-I_RNaseY"/>
    <property type="match status" value="1"/>
</dbReference>
<evidence type="ECO:0000256" key="3">
    <source>
        <dbReference type="ARBA" id="ARBA00022722"/>
    </source>
</evidence>
<keyword evidence="8" id="KW-0472">Membrane</keyword>
<dbReference type="InterPro" id="IPR051094">
    <property type="entry name" value="Diverse_Catalytic_Enzymes"/>
</dbReference>
<evidence type="ECO:0000256" key="6">
    <source>
        <dbReference type="ARBA" id="ARBA00022884"/>
    </source>
</evidence>
<dbReference type="Proteomes" id="UP000008074">
    <property type="component" value="Chromosome"/>
</dbReference>
<dbReference type="EMBL" id="CP001605">
    <property type="protein sequence ID" value="ACU52822.1"/>
    <property type="molecule type" value="Genomic_DNA"/>
</dbReference>
<dbReference type="GO" id="GO:0003723">
    <property type="term" value="F:RNA binding"/>
    <property type="evidence" value="ECO:0007669"/>
    <property type="project" value="UniProtKB-UniRule"/>
</dbReference>
<dbReference type="STRING" id="595499.SMDSEM_107"/>
<dbReference type="InterPro" id="IPR004087">
    <property type="entry name" value="KH_dom"/>
</dbReference>
<keyword evidence="3 9" id="KW-0540">Nuclease</keyword>
<dbReference type="NCBIfam" id="TIGR00277">
    <property type="entry name" value="HDIG"/>
    <property type="match status" value="1"/>
</dbReference>
<comment type="function">
    <text evidence="9">Endoribonuclease that initiates mRNA decay.</text>
</comment>
<feature type="domain" description="HD" evidence="10">
    <location>
        <begin position="246"/>
        <end position="339"/>
    </location>
</feature>
<dbReference type="InterPro" id="IPR036612">
    <property type="entry name" value="KH_dom_type_1_sf"/>
</dbReference>
<comment type="similarity">
    <text evidence="9">Belongs to the RNase Y family.</text>
</comment>
<evidence type="ECO:0000256" key="5">
    <source>
        <dbReference type="ARBA" id="ARBA00022801"/>
    </source>
</evidence>
<dbReference type="EC" id="3.1.-.-" evidence="9"/>
<dbReference type="SMART" id="SM00322">
    <property type="entry name" value="KH"/>
    <property type="match status" value="1"/>
</dbReference>
<evidence type="ECO:0000256" key="1">
    <source>
        <dbReference type="ARBA" id="ARBA00022475"/>
    </source>
</evidence>
<evidence type="ECO:0000256" key="9">
    <source>
        <dbReference type="HAMAP-Rule" id="MF_00335"/>
    </source>
</evidence>
<dbReference type="InterPro" id="IPR006674">
    <property type="entry name" value="HD_domain"/>
</dbReference>
<dbReference type="Pfam" id="PF00013">
    <property type="entry name" value="KH_1"/>
    <property type="match status" value="1"/>
</dbReference>
<reference evidence="11 12" key="1">
    <citation type="journal article" date="2009" name="Proc. Natl. Acad. Sci. U.S.A.">
        <title>Convergent evolution of metabolic roles in bacterial co-symbionts of insects.</title>
        <authorList>
            <person name="McCutcheon J.P."/>
            <person name="McDonald B.R."/>
            <person name="Moran N.A."/>
        </authorList>
    </citation>
    <scope>NUCLEOTIDE SEQUENCE [LARGE SCALE GENOMIC DNA]</scope>
    <source>
        <strain evidence="11 12">SMDSEM</strain>
    </source>
</reference>
<dbReference type="GO" id="GO:0005886">
    <property type="term" value="C:plasma membrane"/>
    <property type="evidence" value="ECO:0007669"/>
    <property type="project" value="UniProtKB-UniRule"/>
</dbReference>
<keyword evidence="1" id="KW-1003">Cell membrane</keyword>
<dbReference type="GO" id="GO:0016787">
    <property type="term" value="F:hydrolase activity"/>
    <property type="evidence" value="ECO:0007669"/>
    <property type="project" value="UniProtKB-KW"/>
</dbReference>
<organism evidence="11 12">
    <name type="scientific">Karelsulcia muelleri (strain SMDSEM)</name>
    <name type="common">Sulcia muelleri</name>
    <dbReference type="NCBI Taxonomy" id="595499"/>
    <lineage>
        <taxon>Bacteria</taxon>
        <taxon>Pseudomonadati</taxon>
        <taxon>Bacteroidota</taxon>
        <taxon>Flavobacteriia</taxon>
        <taxon>Flavobacteriales</taxon>
        <taxon>Candidatus Karelsulcia</taxon>
    </lineage>
</organism>
<evidence type="ECO:0000256" key="8">
    <source>
        <dbReference type="ARBA" id="ARBA00023136"/>
    </source>
</evidence>
<keyword evidence="6 9" id="KW-0694">RNA-binding</keyword>
<gene>
    <name evidence="9" type="primary">rny</name>
    <name evidence="11" type="ordered locus">SMDSEM_107</name>
</gene>
<dbReference type="HAMAP" id="MF_00335">
    <property type="entry name" value="RNase_Y"/>
    <property type="match status" value="1"/>
</dbReference>
<evidence type="ECO:0000313" key="12">
    <source>
        <dbReference type="Proteomes" id="UP000008074"/>
    </source>
</evidence>
<keyword evidence="4 9" id="KW-0255">Endonuclease</keyword>
<protein>
    <recommendedName>
        <fullName evidence="9">Ribonuclease Y</fullName>
        <shortName evidence="9">RNase Y</shortName>
        <ecNumber evidence="9">3.1.-.-</ecNumber>
    </recommendedName>
</protein>
<dbReference type="PANTHER" id="PTHR35795">
    <property type="entry name" value="SLR1885 PROTEIN"/>
    <property type="match status" value="1"/>
</dbReference>
<dbReference type="CDD" id="cd00077">
    <property type="entry name" value="HDc"/>
    <property type="match status" value="1"/>
</dbReference>
<name>C7LK60_KARMS</name>
<dbReference type="InterPro" id="IPR006675">
    <property type="entry name" value="HDIG_dom"/>
</dbReference>
<proteinExistence type="inferred from homology"/>
<dbReference type="Gene3D" id="1.10.3210.10">
    <property type="entry name" value="Hypothetical protein af1432"/>
    <property type="match status" value="1"/>
</dbReference>
<keyword evidence="2" id="KW-0812">Transmembrane</keyword>
<dbReference type="AlphaFoldDB" id="C7LK60"/>
<evidence type="ECO:0000256" key="7">
    <source>
        <dbReference type="ARBA" id="ARBA00022989"/>
    </source>
</evidence>
<dbReference type="GO" id="GO:0004521">
    <property type="term" value="F:RNA endonuclease activity"/>
    <property type="evidence" value="ECO:0007669"/>
    <property type="project" value="UniProtKB-UniRule"/>
</dbReference>
<dbReference type="SMART" id="SM00471">
    <property type="entry name" value="HDc"/>
    <property type="match status" value="1"/>
</dbReference>
<keyword evidence="7" id="KW-1133">Transmembrane helix</keyword>